<sequence length="165" mass="18972">MIFLELVKNRYSCRAYKSINVEKEKLDYILECVRFAPSAVNKQPWLFHIVSNEEDKAKLQQCYNRDWFKTAPMYIIASILHDEEWVRADGKHHGNIDIAIAVEHLCLAATEQGLATCWVCNFNANLCKEQFGLPENEEPAVIIPLGYAADEMKPKSRKAIDEIVK</sequence>
<comment type="cofactor">
    <cofactor evidence="1">
        <name>FMN</name>
        <dbReference type="ChEBI" id="CHEBI:58210"/>
    </cofactor>
</comment>
<dbReference type="Proteomes" id="UP000184130">
    <property type="component" value="Unassembled WGS sequence"/>
</dbReference>
<name>A0A1M6S8K2_XYLRU</name>
<dbReference type="GO" id="GO:0016491">
    <property type="term" value="F:oxidoreductase activity"/>
    <property type="evidence" value="ECO:0007669"/>
    <property type="project" value="UniProtKB-KW"/>
</dbReference>
<evidence type="ECO:0000256" key="2">
    <source>
        <dbReference type="ARBA" id="ARBA00007118"/>
    </source>
</evidence>
<dbReference type="InterPro" id="IPR029479">
    <property type="entry name" value="Nitroreductase"/>
</dbReference>
<evidence type="ECO:0000313" key="7">
    <source>
        <dbReference type="EMBL" id="SHK41035.1"/>
    </source>
</evidence>
<dbReference type="PANTHER" id="PTHR43673">
    <property type="entry name" value="NAD(P)H NITROREDUCTASE YDGI-RELATED"/>
    <property type="match status" value="1"/>
</dbReference>
<proteinExistence type="inferred from homology"/>
<evidence type="ECO:0000256" key="5">
    <source>
        <dbReference type="ARBA" id="ARBA00023002"/>
    </source>
</evidence>
<evidence type="ECO:0000256" key="3">
    <source>
        <dbReference type="ARBA" id="ARBA00022630"/>
    </source>
</evidence>
<evidence type="ECO:0000256" key="1">
    <source>
        <dbReference type="ARBA" id="ARBA00001917"/>
    </source>
</evidence>
<dbReference type="InterPro" id="IPR000415">
    <property type="entry name" value="Nitroreductase-like"/>
</dbReference>
<feature type="domain" description="Nitroreductase" evidence="6">
    <location>
        <begin position="61"/>
        <end position="147"/>
    </location>
</feature>
<comment type="similarity">
    <text evidence="2">Belongs to the nitroreductase family.</text>
</comment>
<dbReference type="Gene3D" id="3.40.109.10">
    <property type="entry name" value="NADH Oxidase"/>
    <property type="match status" value="1"/>
</dbReference>
<reference evidence="7 8" key="1">
    <citation type="submission" date="2016-11" db="EMBL/GenBank/DDBJ databases">
        <authorList>
            <person name="Jaros S."/>
            <person name="Januszkiewicz K."/>
            <person name="Wedrychowicz H."/>
        </authorList>
    </citation>
    <scope>NUCLEOTIDE SEQUENCE [LARGE SCALE GENOMIC DNA]</scope>
    <source>
        <strain evidence="7 8">KHT3</strain>
    </source>
</reference>
<evidence type="ECO:0000259" key="6">
    <source>
        <dbReference type="Pfam" id="PF00881"/>
    </source>
</evidence>
<dbReference type="Pfam" id="PF00881">
    <property type="entry name" value="Nitroreductase"/>
    <property type="match status" value="2"/>
</dbReference>
<dbReference type="PANTHER" id="PTHR43673:SF2">
    <property type="entry name" value="NITROREDUCTASE"/>
    <property type="match status" value="1"/>
</dbReference>
<organism evidence="7 8">
    <name type="scientific">Xylanibacter ruminicola</name>
    <name type="common">Prevotella ruminicola</name>
    <dbReference type="NCBI Taxonomy" id="839"/>
    <lineage>
        <taxon>Bacteria</taxon>
        <taxon>Pseudomonadati</taxon>
        <taxon>Bacteroidota</taxon>
        <taxon>Bacteroidia</taxon>
        <taxon>Bacteroidales</taxon>
        <taxon>Prevotellaceae</taxon>
        <taxon>Xylanibacter</taxon>
    </lineage>
</organism>
<dbReference type="OrthoDB" id="9809288at2"/>
<gene>
    <name evidence="7" type="ORF">SAMN05216463_10342</name>
</gene>
<keyword evidence="4" id="KW-0288">FMN</keyword>
<accession>A0A1M6S8K2</accession>
<dbReference type="AlphaFoldDB" id="A0A1M6S8K2"/>
<keyword evidence="5" id="KW-0560">Oxidoreductase</keyword>
<dbReference type="SUPFAM" id="SSF55469">
    <property type="entry name" value="FMN-dependent nitroreductase-like"/>
    <property type="match status" value="1"/>
</dbReference>
<feature type="domain" description="Nitroreductase" evidence="6">
    <location>
        <begin position="7"/>
        <end position="60"/>
    </location>
</feature>
<evidence type="ECO:0000313" key="8">
    <source>
        <dbReference type="Proteomes" id="UP000184130"/>
    </source>
</evidence>
<keyword evidence="3" id="KW-0285">Flavoprotein</keyword>
<dbReference type="EMBL" id="FRBD01000003">
    <property type="protein sequence ID" value="SHK41035.1"/>
    <property type="molecule type" value="Genomic_DNA"/>
</dbReference>
<protein>
    <submittedName>
        <fullName evidence="7">Nitroreductase</fullName>
    </submittedName>
</protein>
<dbReference type="CDD" id="cd20609">
    <property type="entry name" value="nitroreductase"/>
    <property type="match status" value="1"/>
</dbReference>
<dbReference type="RefSeq" id="WP_073204765.1">
    <property type="nucleotide sequence ID" value="NZ_FRBD01000003.1"/>
</dbReference>
<evidence type="ECO:0000256" key="4">
    <source>
        <dbReference type="ARBA" id="ARBA00022643"/>
    </source>
</evidence>